<dbReference type="InParanoid" id="D8LZK3"/>
<evidence type="ECO:0000256" key="1">
    <source>
        <dbReference type="ARBA" id="ARBA00022737"/>
    </source>
</evidence>
<proteinExistence type="predicted"/>
<dbReference type="Pfam" id="PF02493">
    <property type="entry name" value="MORN"/>
    <property type="match status" value="7"/>
</dbReference>
<reference evidence="2" key="1">
    <citation type="submission" date="2010-02" db="EMBL/GenBank/DDBJ databases">
        <title>Sequencing and annotation of the Blastocystis hominis genome.</title>
        <authorList>
            <person name="Wincker P."/>
        </authorList>
    </citation>
    <scope>NUCLEOTIDE SEQUENCE</scope>
    <source>
        <strain evidence="2">Singapore isolate B</strain>
    </source>
</reference>
<evidence type="ECO:0000313" key="2">
    <source>
        <dbReference type="EMBL" id="CBK21242.2"/>
    </source>
</evidence>
<sequence length="320" mass="36527">MENGLRNGKGTQKFMKDNEDYTLECTWENNKRNGEGVLLDPNGVMAMKLFFKDDVVNGEGTLFSNGQATFKGTWKDGKRTGHGVEFVNGHVVYDGNYENDQRNGYGIEYDDENQIAFEGEWVNNNRGLKSVIRTKKGERRLIEKDEAGNDRFIGGCKENSLERDGFGTEFDAEGNPIFEGIYKDNALERKVKEFKGKEIVLYDEEGKKVYEGEYLNKKERHYPANGQGKEFKNGVMVYKGQFKNGVREGKGCSYYANHCLMYDGYWQNNMANGHGKFHNDEGMVVVEGDFENNMYQDDTICVHVDSGKIDQIKKMKGCFC</sequence>
<evidence type="ECO:0008006" key="4">
    <source>
        <dbReference type="Google" id="ProtNLM"/>
    </source>
</evidence>
<dbReference type="OMA" id="HNGHEAY"/>
<dbReference type="InterPro" id="IPR003409">
    <property type="entry name" value="MORN"/>
</dbReference>
<dbReference type="RefSeq" id="XP_012895290.1">
    <property type="nucleotide sequence ID" value="XM_013039836.1"/>
</dbReference>
<accession>D8LZK3</accession>
<evidence type="ECO:0000313" key="3">
    <source>
        <dbReference type="Proteomes" id="UP000008312"/>
    </source>
</evidence>
<dbReference type="Proteomes" id="UP000008312">
    <property type="component" value="Unassembled WGS sequence"/>
</dbReference>
<dbReference type="PANTHER" id="PTHR23084:SF263">
    <property type="entry name" value="MORN REPEAT-CONTAINING PROTEIN 1"/>
    <property type="match status" value="1"/>
</dbReference>
<dbReference type="PANTHER" id="PTHR23084">
    <property type="entry name" value="PHOSPHATIDYLINOSITOL-4-PHOSPHATE 5-KINASE RELATED"/>
    <property type="match status" value="1"/>
</dbReference>
<dbReference type="SUPFAM" id="SSF82185">
    <property type="entry name" value="Histone H3 K4-specific methyltransferase SET7/9 N-terminal domain"/>
    <property type="match status" value="2"/>
</dbReference>
<organism evidence="2">
    <name type="scientific">Blastocystis hominis</name>
    <dbReference type="NCBI Taxonomy" id="12968"/>
    <lineage>
        <taxon>Eukaryota</taxon>
        <taxon>Sar</taxon>
        <taxon>Stramenopiles</taxon>
        <taxon>Bigyra</taxon>
        <taxon>Opalozoa</taxon>
        <taxon>Opalinata</taxon>
        <taxon>Blastocystidae</taxon>
        <taxon>Blastocystis</taxon>
    </lineage>
</organism>
<keyword evidence="1" id="KW-0677">Repeat</keyword>
<dbReference type="EMBL" id="FN668641">
    <property type="protein sequence ID" value="CBK21242.2"/>
    <property type="molecule type" value="Genomic_DNA"/>
</dbReference>
<dbReference type="SMART" id="SM00698">
    <property type="entry name" value="MORN"/>
    <property type="match status" value="5"/>
</dbReference>
<dbReference type="Gene3D" id="2.20.110.10">
    <property type="entry name" value="Histone H3 K4-specific methyltransferase SET7/9 N-terminal domain"/>
    <property type="match status" value="3"/>
</dbReference>
<keyword evidence="3" id="KW-1185">Reference proteome</keyword>
<dbReference type="OrthoDB" id="418492at2759"/>
<protein>
    <recommendedName>
        <fullName evidence="4">MORN repeat protein</fullName>
    </recommendedName>
</protein>
<name>D8LZK3_BLAHO</name>
<dbReference type="AlphaFoldDB" id="D8LZK3"/>
<gene>
    <name evidence="2" type="ORF">GSBLH_T00001425001</name>
</gene>
<dbReference type="GeneID" id="24918684"/>